<evidence type="ECO:0000256" key="2">
    <source>
        <dbReference type="ARBA" id="ARBA00009152"/>
    </source>
</evidence>
<dbReference type="NCBIfam" id="TIGR01856">
    <property type="entry name" value="hisJ_fam"/>
    <property type="match status" value="1"/>
</dbReference>
<comment type="caution">
    <text evidence="10">The sequence shown here is derived from an EMBL/GenBank/DDBJ whole genome shotgun (WGS) entry which is preliminary data.</text>
</comment>
<evidence type="ECO:0000256" key="1">
    <source>
        <dbReference type="ARBA" id="ARBA00004970"/>
    </source>
</evidence>
<protein>
    <recommendedName>
        <fullName evidence="3 8">Histidinol-phosphatase</fullName>
        <shortName evidence="8">HolPase</shortName>
        <ecNumber evidence="3 8">3.1.3.15</ecNumber>
    </recommendedName>
</protein>
<keyword evidence="6 8" id="KW-0368">Histidine biosynthesis</keyword>
<proteinExistence type="inferred from homology"/>
<evidence type="ECO:0000256" key="5">
    <source>
        <dbReference type="ARBA" id="ARBA00022801"/>
    </source>
</evidence>
<evidence type="ECO:0000313" key="11">
    <source>
        <dbReference type="Proteomes" id="UP000571017"/>
    </source>
</evidence>
<comment type="similarity">
    <text evidence="2 8">Belongs to the PHP hydrolase family. HisK subfamily.</text>
</comment>
<accession>A0A838CMK3</accession>
<dbReference type="Gene3D" id="3.20.20.140">
    <property type="entry name" value="Metal-dependent hydrolases"/>
    <property type="match status" value="1"/>
</dbReference>
<dbReference type="NCBIfam" id="NF005996">
    <property type="entry name" value="PRK08123.1"/>
    <property type="match status" value="1"/>
</dbReference>
<evidence type="ECO:0000256" key="3">
    <source>
        <dbReference type="ARBA" id="ARBA00013085"/>
    </source>
</evidence>
<dbReference type="GO" id="GO:0005737">
    <property type="term" value="C:cytoplasm"/>
    <property type="evidence" value="ECO:0007669"/>
    <property type="project" value="TreeGrafter"/>
</dbReference>
<dbReference type="RefSeq" id="WP_181470392.1">
    <property type="nucleotide sequence ID" value="NZ_JACEFG010000001.1"/>
</dbReference>
<name>A0A838CMK3_9BACI</name>
<dbReference type="InterPro" id="IPR016195">
    <property type="entry name" value="Pol/histidinol_Pase-like"/>
</dbReference>
<dbReference type="InterPro" id="IPR004013">
    <property type="entry name" value="PHP_dom"/>
</dbReference>
<comment type="pathway">
    <text evidence="1 8">Amino-acid biosynthesis; L-histidine biosynthesis; L-histidine from 5-phospho-alpha-D-ribose 1-diphosphate: step 8/9.</text>
</comment>
<dbReference type="EMBL" id="JACEFG010000001">
    <property type="protein sequence ID" value="MBA2173320.1"/>
    <property type="molecule type" value="Genomic_DNA"/>
</dbReference>
<dbReference type="SUPFAM" id="SSF89550">
    <property type="entry name" value="PHP domain-like"/>
    <property type="match status" value="1"/>
</dbReference>
<dbReference type="CDD" id="cd12110">
    <property type="entry name" value="PHP_HisPPase_Hisj_like"/>
    <property type="match status" value="1"/>
</dbReference>
<feature type="domain" description="PHP" evidence="9">
    <location>
        <begin position="3"/>
        <end position="212"/>
    </location>
</feature>
<evidence type="ECO:0000256" key="8">
    <source>
        <dbReference type="RuleBase" id="RU366003"/>
    </source>
</evidence>
<dbReference type="AlphaFoldDB" id="A0A838CMK3"/>
<dbReference type="InterPro" id="IPR010140">
    <property type="entry name" value="Histidinol_P_phosphatase_HisJ"/>
</dbReference>
<evidence type="ECO:0000313" key="10">
    <source>
        <dbReference type="EMBL" id="MBA2173320.1"/>
    </source>
</evidence>
<comment type="catalytic activity">
    <reaction evidence="7 8">
        <text>L-histidinol phosphate + H2O = L-histidinol + phosphate</text>
        <dbReference type="Rhea" id="RHEA:14465"/>
        <dbReference type="ChEBI" id="CHEBI:15377"/>
        <dbReference type="ChEBI" id="CHEBI:43474"/>
        <dbReference type="ChEBI" id="CHEBI:57699"/>
        <dbReference type="ChEBI" id="CHEBI:57980"/>
        <dbReference type="EC" id="3.1.3.15"/>
    </reaction>
</comment>
<evidence type="ECO:0000259" key="9">
    <source>
        <dbReference type="Pfam" id="PF02811"/>
    </source>
</evidence>
<evidence type="ECO:0000256" key="7">
    <source>
        <dbReference type="ARBA" id="ARBA00049158"/>
    </source>
</evidence>
<dbReference type="PANTHER" id="PTHR21039">
    <property type="entry name" value="HISTIDINOL PHOSPHATASE-RELATED"/>
    <property type="match status" value="1"/>
</dbReference>
<organism evidence="10 11">
    <name type="scientific">Halobacillus locisalis</name>
    <dbReference type="NCBI Taxonomy" id="220753"/>
    <lineage>
        <taxon>Bacteria</taxon>
        <taxon>Bacillati</taxon>
        <taxon>Bacillota</taxon>
        <taxon>Bacilli</taxon>
        <taxon>Bacillales</taxon>
        <taxon>Bacillaceae</taxon>
        <taxon>Halobacillus</taxon>
    </lineage>
</organism>
<dbReference type="PANTHER" id="PTHR21039:SF0">
    <property type="entry name" value="HISTIDINOL-PHOSPHATASE"/>
    <property type="match status" value="1"/>
</dbReference>
<dbReference type="GO" id="GO:0004401">
    <property type="term" value="F:histidinol-phosphatase activity"/>
    <property type="evidence" value="ECO:0007669"/>
    <property type="project" value="UniProtKB-UniRule"/>
</dbReference>
<keyword evidence="5 8" id="KW-0378">Hydrolase</keyword>
<keyword evidence="11" id="KW-1185">Reference proteome</keyword>
<dbReference type="GO" id="GO:0000105">
    <property type="term" value="P:L-histidine biosynthetic process"/>
    <property type="evidence" value="ECO:0007669"/>
    <property type="project" value="UniProtKB-UniRule"/>
</dbReference>
<dbReference type="UniPathway" id="UPA00031">
    <property type="reaction ID" value="UER00013"/>
</dbReference>
<dbReference type="Proteomes" id="UP000571017">
    <property type="component" value="Unassembled WGS sequence"/>
</dbReference>
<sequence>MIDGHIHSPYCPHGTSDSLKSYIERAIGIGYTSMTFTEHAPLPVSFDDPVPDKDSGMDRKDVEPYIESIQALKKEYQKELDISVGFEIDYISGYEKETEQFLNQYGPELDDGILSVHFLKASRGWYCIDFSPHMFKDALHDFGSSQLIYQAYFDAVRSSVEADLGYWKPNRIGHMTLIRKFNKLYPSPDNWEKEATKVLKAVNEKGLSLDYNGAGTKKPHCKETYPTMDIAEQAQAIGIPLIYGSDAHQATDLFQGHEHLAPSFLKG</sequence>
<gene>
    <name evidence="10" type="primary">hisJ</name>
    <name evidence="10" type="ORF">H0266_00245</name>
</gene>
<dbReference type="Pfam" id="PF02811">
    <property type="entry name" value="PHP"/>
    <property type="match status" value="1"/>
</dbReference>
<reference evidence="10 11" key="1">
    <citation type="journal article" date="2004" name="Extremophiles">
        <title>Halobacillus locisalis sp. nov., a halophilic bacterium isolated from a marine solar saltern of the Yellow Sea in Korea.</title>
        <authorList>
            <person name="Yoon J.H."/>
            <person name="Kang K.H."/>
            <person name="Oh T.K."/>
            <person name="Park Y.H."/>
        </authorList>
    </citation>
    <scope>NUCLEOTIDE SEQUENCE [LARGE SCALE GENOMIC DNA]</scope>
    <source>
        <strain evidence="10 11">KCTC 3788</strain>
    </source>
</reference>
<dbReference type="EC" id="3.1.3.15" evidence="3 8"/>
<evidence type="ECO:0000256" key="4">
    <source>
        <dbReference type="ARBA" id="ARBA00022605"/>
    </source>
</evidence>
<evidence type="ECO:0000256" key="6">
    <source>
        <dbReference type="ARBA" id="ARBA00023102"/>
    </source>
</evidence>
<keyword evidence="4 8" id="KW-0028">Amino-acid biosynthesis</keyword>